<evidence type="ECO:0000313" key="2">
    <source>
        <dbReference type="Proteomes" id="UP000828941"/>
    </source>
</evidence>
<gene>
    <name evidence="1" type="ORF">L6164_025526</name>
</gene>
<protein>
    <submittedName>
        <fullName evidence="1">Uncharacterized protein</fullName>
    </submittedName>
</protein>
<comment type="caution">
    <text evidence="1">The sequence shown here is derived from an EMBL/GenBank/DDBJ whole genome shotgun (WGS) entry which is preliminary data.</text>
</comment>
<keyword evidence="2" id="KW-1185">Reference proteome</keyword>
<name>A0ACB9M153_BAUVA</name>
<evidence type="ECO:0000313" key="1">
    <source>
        <dbReference type="EMBL" id="KAI4317676.1"/>
    </source>
</evidence>
<organism evidence="1 2">
    <name type="scientific">Bauhinia variegata</name>
    <name type="common">Purple orchid tree</name>
    <name type="synonym">Phanera variegata</name>
    <dbReference type="NCBI Taxonomy" id="167791"/>
    <lineage>
        <taxon>Eukaryota</taxon>
        <taxon>Viridiplantae</taxon>
        <taxon>Streptophyta</taxon>
        <taxon>Embryophyta</taxon>
        <taxon>Tracheophyta</taxon>
        <taxon>Spermatophyta</taxon>
        <taxon>Magnoliopsida</taxon>
        <taxon>eudicotyledons</taxon>
        <taxon>Gunneridae</taxon>
        <taxon>Pentapetalae</taxon>
        <taxon>rosids</taxon>
        <taxon>fabids</taxon>
        <taxon>Fabales</taxon>
        <taxon>Fabaceae</taxon>
        <taxon>Cercidoideae</taxon>
        <taxon>Cercideae</taxon>
        <taxon>Bauhiniinae</taxon>
        <taxon>Bauhinia</taxon>
    </lineage>
</organism>
<proteinExistence type="predicted"/>
<sequence>MGCRFLWKWAFLVMLKLINSASACGLVVGNMNMAEIKYRYNFNEKAIVFYSVRFDIVSDLEAMLERMESSEFRSGNFSQNDLVKDHLLYMSVVLRKFSQRLSQQRHSIISVISNDSLNLALRGFNDAVNGFVDDGWSLMGNDGVEDVTMAISSSPNKFFGSNYNSSVFPSFGGVVLCAKASMLFQNVPPAMLVRFLREHRSEWADYGVDAYSAASLNASPYAVPCARPGGFPSSQVILPLAHTIEHEKFLEVVLNSGSCIFPEDVALARDMYLLQMCSGVDENAIGGCAQLVFAPIDESFADDALLLPSGFRVIPLDAKPIQ</sequence>
<reference evidence="1 2" key="1">
    <citation type="journal article" date="2022" name="DNA Res.">
        <title>Chromosomal-level genome assembly of the orchid tree Bauhinia variegata (Leguminosae; Cercidoideae) supports the allotetraploid origin hypothesis of Bauhinia.</title>
        <authorList>
            <person name="Zhong Y."/>
            <person name="Chen Y."/>
            <person name="Zheng D."/>
            <person name="Pang J."/>
            <person name="Liu Y."/>
            <person name="Luo S."/>
            <person name="Meng S."/>
            <person name="Qian L."/>
            <person name="Wei D."/>
            <person name="Dai S."/>
            <person name="Zhou R."/>
        </authorList>
    </citation>
    <scope>NUCLEOTIDE SEQUENCE [LARGE SCALE GENOMIC DNA]</scope>
    <source>
        <strain evidence="1">BV-YZ2020</strain>
    </source>
</reference>
<dbReference type="EMBL" id="CM039435">
    <property type="protein sequence ID" value="KAI4317676.1"/>
    <property type="molecule type" value="Genomic_DNA"/>
</dbReference>
<dbReference type="Proteomes" id="UP000828941">
    <property type="component" value="Chromosome 10"/>
</dbReference>
<accession>A0ACB9M153</accession>